<evidence type="ECO:0000313" key="2">
    <source>
        <dbReference type="Proteomes" id="UP000003786"/>
    </source>
</evidence>
<dbReference type="RefSeq" id="XP_009691219.1">
    <property type="nucleotide sequence ID" value="XM_009692924.1"/>
</dbReference>
<evidence type="ECO:0000313" key="1">
    <source>
        <dbReference type="EMBL" id="BAM40918.1"/>
    </source>
</evidence>
<accession>J4C8J9</accession>
<dbReference type="AlphaFoldDB" id="J4C8J9"/>
<sequence>MFFLDLPVQKYCSNPHLLVALGILFSHQSSPEIA</sequence>
<dbReference type="Proteomes" id="UP000003786">
    <property type="component" value="Chromosome 3"/>
</dbReference>
<dbReference type="GeneID" id="20715375"/>
<keyword evidence="2" id="KW-1185">Reference proteome</keyword>
<gene>
    <name evidence="1" type="ORF">TOT_030000179</name>
</gene>
<dbReference type="VEuPathDB" id="PiroplasmaDB:TOT_030000179"/>
<dbReference type="EMBL" id="AP011948">
    <property type="protein sequence ID" value="BAM40918.1"/>
    <property type="molecule type" value="Genomic_DNA"/>
</dbReference>
<reference evidence="1 2" key="1">
    <citation type="journal article" date="2012" name="MBio">
        <title>Comparative genome analysis of three eukaryotic parasites with differing abilities to transform leukocytes reveals key mediators of Theileria-induced leukocyte transformation.</title>
        <authorList>
            <person name="Hayashida K."/>
            <person name="Hara Y."/>
            <person name="Abe T."/>
            <person name="Yamasaki C."/>
            <person name="Toyoda A."/>
            <person name="Kosuge T."/>
            <person name="Suzuki Y."/>
            <person name="Sato Y."/>
            <person name="Kawashima S."/>
            <person name="Katayama T."/>
            <person name="Wakaguri H."/>
            <person name="Inoue N."/>
            <person name="Homma K."/>
            <person name="Tada-Umezaki M."/>
            <person name="Yagi Y."/>
            <person name="Fujii Y."/>
            <person name="Habara T."/>
            <person name="Kanehisa M."/>
            <person name="Watanabe H."/>
            <person name="Ito K."/>
            <person name="Gojobori T."/>
            <person name="Sugawara H."/>
            <person name="Imanishi T."/>
            <person name="Weir W."/>
            <person name="Gardner M."/>
            <person name="Pain A."/>
            <person name="Shiels B."/>
            <person name="Hattori M."/>
            <person name="Nene V."/>
            <person name="Sugimoto C."/>
        </authorList>
    </citation>
    <scope>NUCLEOTIDE SEQUENCE [LARGE SCALE GENOMIC DNA]</scope>
    <source>
        <strain evidence="1 2">Shintoku</strain>
    </source>
</reference>
<name>J4C8J9_THEOR</name>
<proteinExistence type="predicted"/>
<organism evidence="1 2">
    <name type="scientific">Theileria orientalis strain Shintoku</name>
    <dbReference type="NCBI Taxonomy" id="869250"/>
    <lineage>
        <taxon>Eukaryota</taxon>
        <taxon>Sar</taxon>
        <taxon>Alveolata</taxon>
        <taxon>Apicomplexa</taxon>
        <taxon>Aconoidasida</taxon>
        <taxon>Piroplasmida</taxon>
        <taxon>Theileriidae</taxon>
        <taxon>Theileria</taxon>
    </lineage>
</organism>
<dbReference type="KEGG" id="tot:TOT_030000179"/>
<protein>
    <submittedName>
        <fullName evidence="1">Uncharacterized protein</fullName>
    </submittedName>
</protein>